<evidence type="ECO:0000256" key="1">
    <source>
        <dbReference type="SAM" id="MobiDB-lite"/>
    </source>
</evidence>
<organism evidence="2 3">
    <name type="scientific">Neurospora intermedia</name>
    <dbReference type="NCBI Taxonomy" id="5142"/>
    <lineage>
        <taxon>Eukaryota</taxon>
        <taxon>Fungi</taxon>
        <taxon>Dikarya</taxon>
        <taxon>Ascomycota</taxon>
        <taxon>Pezizomycotina</taxon>
        <taxon>Sordariomycetes</taxon>
        <taxon>Sordariomycetidae</taxon>
        <taxon>Sordariales</taxon>
        <taxon>Sordariaceae</taxon>
        <taxon>Neurospora</taxon>
    </lineage>
</organism>
<keyword evidence="3" id="KW-1185">Reference proteome</keyword>
<proteinExistence type="predicted"/>
<sequence>MDDGVDCLSLIGSGDHLLECVVKPSFESYQLPGPSKQGIVEWRRRRRRRRRRSSVTVSFSQPLSFWATLTPPLPLLRSPTTTIDFSIGHACIIKFRRRLAFGNDDNRRCNAVQLIAPVGRGYRHGLVLYSTVAGPVWAWAGPTLTAPTGRHHRHRSYGTIQEPRAWGMDMDMDMGTCKSREPFKTTRAETDRRAKMGFPKDPDTIQDRQDIEDSTSTRVDGDSIDTHSTLKQVQDRDGRPRRASHRNIVSMIPNCCRLQGLQILGVTDWTFARAATISSLGRMNWNGQLGYIKSSQSLHLPLMPCHLQNGVVDKGASPSMILAALSTTCQVANYISSLDLIQRPSLDYIQPSSVCYFGDTLSFSILSVPRRPPSQNIEHATNSYKFNPAETPGPLRLRSCRRTQSLRERIRQRRRVALGDCSSKAILVM</sequence>
<gene>
    <name evidence="2" type="ORF">QR685DRAFT_589045</name>
</gene>
<reference evidence="2 3" key="1">
    <citation type="submission" date="2023-09" db="EMBL/GenBank/DDBJ databases">
        <title>Multi-omics analysis of a traditional fermented food reveals byproduct-associated fungal strains for waste-to-food upcycling.</title>
        <authorList>
            <consortium name="Lawrence Berkeley National Laboratory"/>
            <person name="Rekdal V.M."/>
            <person name="Villalobos-Escobedo J.M."/>
            <person name="Rodriguez-Valeron N."/>
            <person name="Garcia M.O."/>
            <person name="Vasquez D.P."/>
            <person name="Damayanti I."/>
            <person name="Sorensen P.M."/>
            <person name="Baidoo E.E."/>
            <person name="De Carvalho A.C."/>
            <person name="Riley R."/>
            <person name="Lipzen A."/>
            <person name="He G."/>
            <person name="Yan M."/>
            <person name="Haridas S."/>
            <person name="Daum C."/>
            <person name="Yoshinaga Y."/>
            <person name="Ng V."/>
            <person name="Grigoriev I.V."/>
            <person name="Munk R."/>
            <person name="Nuraida L."/>
            <person name="Wijaya C.H."/>
            <person name="Morales P.-C."/>
            <person name="Keasling J.D."/>
        </authorList>
    </citation>
    <scope>NUCLEOTIDE SEQUENCE [LARGE SCALE GENOMIC DNA]</scope>
    <source>
        <strain evidence="2 3">FGSC 2613</strain>
    </source>
</reference>
<dbReference type="Proteomes" id="UP001451303">
    <property type="component" value="Unassembled WGS sequence"/>
</dbReference>
<dbReference type="EMBL" id="JAVLET010000005">
    <property type="protein sequence ID" value="KAL0469540.1"/>
    <property type="molecule type" value="Genomic_DNA"/>
</dbReference>
<accession>A0ABR3DA24</accession>
<evidence type="ECO:0000313" key="2">
    <source>
        <dbReference type="EMBL" id="KAL0469540.1"/>
    </source>
</evidence>
<feature type="compositionally biased region" description="Basic and acidic residues" evidence="1">
    <location>
        <begin position="195"/>
        <end position="211"/>
    </location>
</feature>
<evidence type="ECO:0000313" key="3">
    <source>
        <dbReference type="Proteomes" id="UP001451303"/>
    </source>
</evidence>
<protein>
    <submittedName>
        <fullName evidence="2">Uncharacterized protein</fullName>
    </submittedName>
</protein>
<feature type="region of interest" description="Disordered" evidence="1">
    <location>
        <begin position="195"/>
        <end position="243"/>
    </location>
</feature>
<name>A0ABR3DA24_NEUIN</name>
<comment type="caution">
    <text evidence="2">The sequence shown here is derived from an EMBL/GenBank/DDBJ whole genome shotgun (WGS) entry which is preliminary data.</text>
</comment>